<name>A0A1X0S7W9_RHIZD</name>
<feature type="coiled-coil region" evidence="1">
    <location>
        <begin position="9"/>
        <end position="36"/>
    </location>
</feature>
<evidence type="ECO:0000313" key="2">
    <source>
        <dbReference type="EMBL" id="ORE20354.1"/>
    </source>
</evidence>
<reference evidence="2 3" key="1">
    <citation type="journal article" date="2016" name="Proc. Natl. Acad. Sci. U.S.A.">
        <title>Lipid metabolic changes in an early divergent fungus govern the establishment of a mutualistic symbiosis with endobacteria.</title>
        <authorList>
            <person name="Lastovetsky O.A."/>
            <person name="Gaspar M.L."/>
            <person name="Mondo S.J."/>
            <person name="LaButti K.M."/>
            <person name="Sandor L."/>
            <person name="Grigoriev I.V."/>
            <person name="Henry S.A."/>
            <person name="Pawlowska T.E."/>
        </authorList>
    </citation>
    <scope>NUCLEOTIDE SEQUENCE [LARGE SCALE GENOMIC DNA]</scope>
    <source>
        <strain evidence="2 3">ATCC 11559</strain>
    </source>
</reference>
<gene>
    <name evidence="2" type="ORF">BCV71DRAFT_262124</name>
</gene>
<evidence type="ECO:0000256" key="1">
    <source>
        <dbReference type="SAM" id="Coils"/>
    </source>
</evidence>
<organism evidence="2 3">
    <name type="scientific">Rhizopus microsporus</name>
    <dbReference type="NCBI Taxonomy" id="58291"/>
    <lineage>
        <taxon>Eukaryota</taxon>
        <taxon>Fungi</taxon>
        <taxon>Fungi incertae sedis</taxon>
        <taxon>Mucoromycota</taxon>
        <taxon>Mucoromycotina</taxon>
        <taxon>Mucoromycetes</taxon>
        <taxon>Mucorales</taxon>
        <taxon>Mucorineae</taxon>
        <taxon>Rhizopodaceae</taxon>
        <taxon>Rhizopus</taxon>
    </lineage>
</organism>
<keyword evidence="1" id="KW-0175">Coiled coil</keyword>
<protein>
    <submittedName>
        <fullName evidence="2">Uncharacterized protein</fullName>
    </submittedName>
</protein>
<proteinExistence type="predicted"/>
<dbReference type="EMBL" id="KV921295">
    <property type="protein sequence ID" value="ORE20354.1"/>
    <property type="molecule type" value="Genomic_DNA"/>
</dbReference>
<accession>A0A1X0S7W9</accession>
<dbReference type="AlphaFoldDB" id="A0A1X0S7W9"/>
<sequence length="215" mass="23678">MSIINKNTVKQLQAELAAAKAEITRLKQQNASLLERLAHAFNAATPKKPASTLVSSPLIFPPLTFPSLTSGTSSKLPSLKIPLSFLVKWLLLAPSVSPLSIMAISSYTPLPLYRSTTLSLASTDYQHPAVSSTNLGFPYRDDYDPLDPSNLHNPIYDDWDEMSRTTAAHSLFLCRILHALDYLKAPVKQSVASFFANKGYIDRGNLLELFSVKKT</sequence>
<evidence type="ECO:0000313" key="3">
    <source>
        <dbReference type="Proteomes" id="UP000242381"/>
    </source>
</evidence>
<dbReference type="Proteomes" id="UP000242381">
    <property type="component" value="Unassembled WGS sequence"/>
</dbReference>
<dbReference type="VEuPathDB" id="FungiDB:BCV72DRAFT_318708"/>